<organism evidence="1">
    <name type="scientific">Arundo donax</name>
    <name type="common">Giant reed</name>
    <name type="synonym">Donax arundinaceus</name>
    <dbReference type="NCBI Taxonomy" id="35708"/>
    <lineage>
        <taxon>Eukaryota</taxon>
        <taxon>Viridiplantae</taxon>
        <taxon>Streptophyta</taxon>
        <taxon>Embryophyta</taxon>
        <taxon>Tracheophyta</taxon>
        <taxon>Spermatophyta</taxon>
        <taxon>Magnoliopsida</taxon>
        <taxon>Liliopsida</taxon>
        <taxon>Poales</taxon>
        <taxon>Poaceae</taxon>
        <taxon>PACMAD clade</taxon>
        <taxon>Arundinoideae</taxon>
        <taxon>Arundineae</taxon>
        <taxon>Arundo</taxon>
    </lineage>
</organism>
<protein>
    <submittedName>
        <fullName evidence="1">Uncharacterized protein</fullName>
    </submittedName>
</protein>
<proteinExistence type="predicted"/>
<evidence type="ECO:0000313" key="1">
    <source>
        <dbReference type="EMBL" id="JAE33830.1"/>
    </source>
</evidence>
<dbReference type="EMBL" id="GBRH01164066">
    <property type="protein sequence ID" value="JAE33830.1"/>
    <property type="molecule type" value="Transcribed_RNA"/>
</dbReference>
<accession>A0A0A9H9G0</accession>
<name>A0A0A9H9G0_ARUDO</name>
<reference evidence="1" key="1">
    <citation type="submission" date="2014-09" db="EMBL/GenBank/DDBJ databases">
        <authorList>
            <person name="Magalhaes I.L.F."/>
            <person name="Oliveira U."/>
            <person name="Santos F.R."/>
            <person name="Vidigal T.H.D.A."/>
            <person name="Brescovit A.D."/>
            <person name="Santos A.J."/>
        </authorList>
    </citation>
    <scope>NUCLEOTIDE SEQUENCE</scope>
    <source>
        <tissue evidence="1">Shoot tissue taken approximately 20 cm above the soil surface</tissue>
    </source>
</reference>
<dbReference type="AlphaFoldDB" id="A0A0A9H9G0"/>
<sequence length="79" mass="9268">MFASRKQNIIGNRTKVMLEQLSFRQGQDSYIHSHQLELELYRTQPQKYTHFSSSAVLLPAKYLQPLKHPALEKNDHENS</sequence>
<reference evidence="1" key="2">
    <citation type="journal article" date="2015" name="Data Brief">
        <title>Shoot transcriptome of the giant reed, Arundo donax.</title>
        <authorList>
            <person name="Barrero R.A."/>
            <person name="Guerrero F.D."/>
            <person name="Moolhuijzen P."/>
            <person name="Goolsby J.A."/>
            <person name="Tidwell J."/>
            <person name="Bellgard S.E."/>
            <person name="Bellgard M.I."/>
        </authorList>
    </citation>
    <scope>NUCLEOTIDE SEQUENCE</scope>
    <source>
        <tissue evidence="1">Shoot tissue taken approximately 20 cm above the soil surface</tissue>
    </source>
</reference>